<evidence type="ECO:0000313" key="1">
    <source>
        <dbReference type="EMBL" id="KOC59797.1"/>
    </source>
</evidence>
<dbReference type="Proteomes" id="UP000053825">
    <property type="component" value="Unassembled WGS sequence"/>
</dbReference>
<accession>A0A0L7QME4</accession>
<proteinExistence type="predicted"/>
<dbReference type="EMBL" id="KQ414893">
    <property type="protein sequence ID" value="KOC59797.1"/>
    <property type="molecule type" value="Genomic_DNA"/>
</dbReference>
<name>A0A0L7QME4_9HYME</name>
<sequence>KHKARMVREYSLYNCPKILHPPPQSPDLRYIDGASCTSNKLYVREWWRWIVAGSLVFRRAGTERVGSSLTGFMARSHEKVIFENKDAS</sequence>
<gene>
    <name evidence="1" type="ORF">WH47_10909</name>
</gene>
<protein>
    <submittedName>
        <fullName evidence="1">Uncharacterized protein</fullName>
    </submittedName>
</protein>
<feature type="non-terminal residue" evidence="1">
    <location>
        <position position="1"/>
    </location>
</feature>
<reference evidence="1 2" key="1">
    <citation type="submission" date="2015-07" db="EMBL/GenBank/DDBJ databases">
        <title>The genome of Habropoda laboriosa.</title>
        <authorList>
            <person name="Pan H."/>
            <person name="Kapheim K."/>
        </authorList>
    </citation>
    <scope>NUCLEOTIDE SEQUENCE [LARGE SCALE GENOMIC DNA]</scope>
    <source>
        <strain evidence="1">0110345459</strain>
    </source>
</reference>
<keyword evidence="2" id="KW-1185">Reference proteome</keyword>
<dbReference type="AlphaFoldDB" id="A0A0L7QME4"/>
<evidence type="ECO:0000313" key="2">
    <source>
        <dbReference type="Proteomes" id="UP000053825"/>
    </source>
</evidence>
<organism evidence="1 2">
    <name type="scientific">Habropoda laboriosa</name>
    <dbReference type="NCBI Taxonomy" id="597456"/>
    <lineage>
        <taxon>Eukaryota</taxon>
        <taxon>Metazoa</taxon>
        <taxon>Ecdysozoa</taxon>
        <taxon>Arthropoda</taxon>
        <taxon>Hexapoda</taxon>
        <taxon>Insecta</taxon>
        <taxon>Pterygota</taxon>
        <taxon>Neoptera</taxon>
        <taxon>Endopterygota</taxon>
        <taxon>Hymenoptera</taxon>
        <taxon>Apocrita</taxon>
        <taxon>Aculeata</taxon>
        <taxon>Apoidea</taxon>
        <taxon>Anthophila</taxon>
        <taxon>Apidae</taxon>
        <taxon>Habropoda</taxon>
    </lineage>
</organism>